<reference evidence="2" key="3">
    <citation type="submission" date="2022-06" db="UniProtKB">
        <authorList>
            <consortium name="EnsemblPlants"/>
        </authorList>
    </citation>
    <scope>IDENTIFICATION</scope>
</reference>
<keyword evidence="3" id="KW-1185">Reference proteome</keyword>
<evidence type="ECO:0000313" key="2">
    <source>
        <dbReference type="EnsemblPlants" id="TuG1812G0500000541.01.T01.cds357337"/>
    </source>
</evidence>
<accession>A0A8R7QCD4</accession>
<reference evidence="2" key="2">
    <citation type="submission" date="2018-03" db="EMBL/GenBank/DDBJ databases">
        <title>The Triticum urartu genome reveals the dynamic nature of wheat genome evolution.</title>
        <authorList>
            <person name="Ling H."/>
            <person name="Ma B."/>
            <person name="Shi X."/>
            <person name="Liu H."/>
            <person name="Dong L."/>
            <person name="Sun H."/>
            <person name="Cao Y."/>
            <person name="Gao Q."/>
            <person name="Zheng S."/>
            <person name="Li Y."/>
            <person name="Yu Y."/>
            <person name="Du H."/>
            <person name="Qi M."/>
            <person name="Li Y."/>
            <person name="Yu H."/>
            <person name="Cui Y."/>
            <person name="Wang N."/>
            <person name="Chen C."/>
            <person name="Wu H."/>
            <person name="Zhao Y."/>
            <person name="Zhang J."/>
            <person name="Li Y."/>
            <person name="Zhou W."/>
            <person name="Zhang B."/>
            <person name="Hu W."/>
            <person name="Eijk M."/>
            <person name="Tang J."/>
            <person name="Witsenboer H."/>
            <person name="Zhao S."/>
            <person name="Li Z."/>
            <person name="Zhang A."/>
            <person name="Wang D."/>
            <person name="Liang C."/>
        </authorList>
    </citation>
    <scope>NUCLEOTIDE SEQUENCE [LARGE SCALE GENOMIC DNA]</scope>
    <source>
        <strain evidence="2">cv. G1812</strain>
    </source>
</reference>
<dbReference type="EnsemblPlants" id="TuG1812G0500000541.01.T01">
    <property type="protein sequence ID" value="TuG1812G0500000541.01.T01.cds357337"/>
    <property type="gene ID" value="TuG1812G0500000541.01"/>
</dbReference>
<protein>
    <submittedName>
        <fullName evidence="2">Uncharacterized protein</fullName>
    </submittedName>
</protein>
<sequence length="101" mass="10246">MVTCEWVIATSEPPRSTEASDWLGSEGSGANAPTASTSSVTGTTGTMDSGVSSWSHERASELGANTPISSTPPLKDATCTMAIDEALTEPTKSPQPGMAGD</sequence>
<dbReference type="AlphaFoldDB" id="A0A8R7QCD4"/>
<evidence type="ECO:0000256" key="1">
    <source>
        <dbReference type="SAM" id="MobiDB-lite"/>
    </source>
</evidence>
<dbReference type="Proteomes" id="UP000015106">
    <property type="component" value="Chromosome 5"/>
</dbReference>
<reference evidence="3" key="1">
    <citation type="journal article" date="2013" name="Nature">
        <title>Draft genome of the wheat A-genome progenitor Triticum urartu.</title>
        <authorList>
            <person name="Ling H.Q."/>
            <person name="Zhao S."/>
            <person name="Liu D."/>
            <person name="Wang J."/>
            <person name="Sun H."/>
            <person name="Zhang C."/>
            <person name="Fan H."/>
            <person name="Li D."/>
            <person name="Dong L."/>
            <person name="Tao Y."/>
            <person name="Gao C."/>
            <person name="Wu H."/>
            <person name="Li Y."/>
            <person name="Cui Y."/>
            <person name="Guo X."/>
            <person name="Zheng S."/>
            <person name="Wang B."/>
            <person name="Yu K."/>
            <person name="Liang Q."/>
            <person name="Yang W."/>
            <person name="Lou X."/>
            <person name="Chen J."/>
            <person name="Feng M."/>
            <person name="Jian J."/>
            <person name="Zhang X."/>
            <person name="Luo G."/>
            <person name="Jiang Y."/>
            <person name="Liu J."/>
            <person name="Wang Z."/>
            <person name="Sha Y."/>
            <person name="Zhang B."/>
            <person name="Wu H."/>
            <person name="Tang D."/>
            <person name="Shen Q."/>
            <person name="Xue P."/>
            <person name="Zou S."/>
            <person name="Wang X."/>
            <person name="Liu X."/>
            <person name="Wang F."/>
            <person name="Yang Y."/>
            <person name="An X."/>
            <person name="Dong Z."/>
            <person name="Zhang K."/>
            <person name="Zhang X."/>
            <person name="Luo M.C."/>
            <person name="Dvorak J."/>
            <person name="Tong Y."/>
            <person name="Wang J."/>
            <person name="Yang H."/>
            <person name="Li Z."/>
            <person name="Wang D."/>
            <person name="Zhang A."/>
            <person name="Wang J."/>
        </authorList>
    </citation>
    <scope>NUCLEOTIDE SEQUENCE</scope>
    <source>
        <strain evidence="3">cv. G1812</strain>
    </source>
</reference>
<feature type="region of interest" description="Disordered" evidence="1">
    <location>
        <begin position="1"/>
        <end position="78"/>
    </location>
</feature>
<name>A0A8R7QCD4_TRIUA</name>
<feature type="compositionally biased region" description="Low complexity" evidence="1">
    <location>
        <begin position="34"/>
        <end position="53"/>
    </location>
</feature>
<dbReference type="Gramene" id="TuG1812G0500000541.01.T01">
    <property type="protein sequence ID" value="TuG1812G0500000541.01.T01.cds357337"/>
    <property type="gene ID" value="TuG1812G0500000541.01"/>
</dbReference>
<organism evidence="2 3">
    <name type="scientific">Triticum urartu</name>
    <name type="common">Red wild einkorn</name>
    <name type="synonym">Crithodium urartu</name>
    <dbReference type="NCBI Taxonomy" id="4572"/>
    <lineage>
        <taxon>Eukaryota</taxon>
        <taxon>Viridiplantae</taxon>
        <taxon>Streptophyta</taxon>
        <taxon>Embryophyta</taxon>
        <taxon>Tracheophyta</taxon>
        <taxon>Spermatophyta</taxon>
        <taxon>Magnoliopsida</taxon>
        <taxon>Liliopsida</taxon>
        <taxon>Poales</taxon>
        <taxon>Poaceae</taxon>
        <taxon>BOP clade</taxon>
        <taxon>Pooideae</taxon>
        <taxon>Triticodae</taxon>
        <taxon>Triticeae</taxon>
        <taxon>Triticinae</taxon>
        <taxon>Triticum</taxon>
    </lineage>
</organism>
<proteinExistence type="predicted"/>
<evidence type="ECO:0000313" key="3">
    <source>
        <dbReference type="Proteomes" id="UP000015106"/>
    </source>
</evidence>